<accession>A0A5A8F799</accession>
<dbReference type="Pfam" id="PF13531">
    <property type="entry name" value="SBP_bac_11"/>
    <property type="match status" value="1"/>
</dbReference>
<dbReference type="CDD" id="cd13540">
    <property type="entry name" value="PBP2_ModA_WtpA"/>
    <property type="match status" value="1"/>
</dbReference>
<dbReference type="PANTHER" id="PTHR30632">
    <property type="entry name" value="MOLYBDATE-BINDING PERIPLASMIC PROTEIN"/>
    <property type="match status" value="1"/>
</dbReference>
<dbReference type="Gene3D" id="3.40.190.10">
    <property type="entry name" value="Periplasmic binding protein-like II"/>
    <property type="match status" value="2"/>
</dbReference>
<comment type="similarity">
    <text evidence="1">Belongs to the bacterial solute-binding protein 1 family. WtpA subfamily.</text>
</comment>
<dbReference type="NCBIfam" id="TIGR03730">
    <property type="entry name" value="tungstate_WtpA"/>
    <property type="match status" value="1"/>
</dbReference>
<dbReference type="PANTHER" id="PTHR30632:SF16">
    <property type="entry name" value="MOLYBDATE_TUNGSTATE-BINDING PROTEIN WTPA"/>
    <property type="match status" value="1"/>
</dbReference>
<dbReference type="InterPro" id="IPR050682">
    <property type="entry name" value="ModA/WtpA"/>
</dbReference>
<dbReference type="Proteomes" id="UP000322876">
    <property type="component" value="Unassembled WGS sequence"/>
</dbReference>
<organism evidence="2 3">
    <name type="scientific">Deferribacter autotrophicus</name>
    <dbReference type="NCBI Taxonomy" id="500465"/>
    <lineage>
        <taxon>Bacteria</taxon>
        <taxon>Pseudomonadati</taxon>
        <taxon>Deferribacterota</taxon>
        <taxon>Deferribacteres</taxon>
        <taxon>Deferribacterales</taxon>
        <taxon>Deferribacteraceae</taxon>
        <taxon>Deferribacter</taxon>
    </lineage>
</organism>
<dbReference type="GO" id="GO:1901359">
    <property type="term" value="F:tungstate binding"/>
    <property type="evidence" value="ECO:0007669"/>
    <property type="project" value="InterPro"/>
</dbReference>
<dbReference type="RefSeq" id="WP_149265617.1">
    <property type="nucleotide sequence ID" value="NZ_VFJB01000003.1"/>
</dbReference>
<dbReference type="AlphaFoldDB" id="A0A5A8F799"/>
<proteinExistence type="inferred from homology"/>
<sequence length="318" mass="35954">MVKKVFIMFLLVSAISFAKEKIIIFHAGSLSVPFAQLEKEFEKKYPQYDVVREAAGSRACARKITELKRPADIMASADYKVIDNLLIPEYAKFNIHFVTNEMAIAYTEKSKYADEINARNWPEILLRKGVKVGHSNPNLDPCGYRSMLVAKLVERYYGINGFFEKLFGYGESYENGEENKKKVVVRPKETDLLGLLEAHAIDYLFIYKSVAKQHGLKFLELPKEVSLGDSKLADYYKSATFKITGKKPGTWIVKKGAPMVYGITIVEHGDKLPLNKEGAVKFIKFLLSEKGKEIMERNGQKFIEPSVITGDASILNSE</sequence>
<protein>
    <submittedName>
        <fullName evidence="2">Tungstate ABC transporter substrate-binding protein WtpA</fullName>
    </submittedName>
</protein>
<dbReference type="GO" id="GO:0030973">
    <property type="term" value="F:molybdate ion binding"/>
    <property type="evidence" value="ECO:0007669"/>
    <property type="project" value="TreeGrafter"/>
</dbReference>
<dbReference type="OrthoDB" id="9785015at2"/>
<evidence type="ECO:0000313" key="2">
    <source>
        <dbReference type="EMBL" id="KAA0258858.1"/>
    </source>
</evidence>
<dbReference type="InterPro" id="IPR022498">
    <property type="entry name" value="ABC_trnspt_W-bd_WtpA"/>
</dbReference>
<evidence type="ECO:0000313" key="3">
    <source>
        <dbReference type="Proteomes" id="UP000322876"/>
    </source>
</evidence>
<evidence type="ECO:0000256" key="1">
    <source>
        <dbReference type="ARBA" id="ARBA00009438"/>
    </source>
</evidence>
<reference evidence="2 3" key="1">
    <citation type="submission" date="2019-06" db="EMBL/GenBank/DDBJ databases">
        <title>Genomic insights into carbon and energy metabolism of Deferribacter autotrophicus revealed new metabolic traits in the phylum Deferribacteres.</title>
        <authorList>
            <person name="Slobodkin A.I."/>
            <person name="Slobodkina G.B."/>
            <person name="Allioux M."/>
            <person name="Alain K."/>
            <person name="Jebbar M."/>
            <person name="Shadrin V."/>
            <person name="Kublanov I.V."/>
            <person name="Toshchakov S.V."/>
            <person name="Bonch-Osmolovskaya E.A."/>
        </authorList>
    </citation>
    <scope>NUCLEOTIDE SEQUENCE [LARGE SCALE GENOMIC DNA]</scope>
    <source>
        <strain evidence="2 3">SL50</strain>
    </source>
</reference>
<dbReference type="NCBIfam" id="NF003196">
    <property type="entry name" value="PRK04168.1"/>
    <property type="match status" value="1"/>
</dbReference>
<gene>
    <name evidence="2" type="primary">wtpA</name>
    <name evidence="2" type="ORF">FHQ18_02620</name>
</gene>
<keyword evidence="3" id="KW-1185">Reference proteome</keyword>
<dbReference type="EMBL" id="VFJB01000003">
    <property type="protein sequence ID" value="KAA0258858.1"/>
    <property type="molecule type" value="Genomic_DNA"/>
</dbReference>
<name>A0A5A8F799_9BACT</name>
<dbReference type="GO" id="GO:0015689">
    <property type="term" value="P:molybdate ion transport"/>
    <property type="evidence" value="ECO:0007669"/>
    <property type="project" value="TreeGrafter"/>
</dbReference>
<comment type="caution">
    <text evidence="2">The sequence shown here is derived from an EMBL/GenBank/DDBJ whole genome shotgun (WGS) entry which is preliminary data.</text>
</comment>
<dbReference type="SUPFAM" id="SSF53850">
    <property type="entry name" value="Periplasmic binding protein-like II"/>
    <property type="match status" value="1"/>
</dbReference>